<dbReference type="Pfam" id="PF04209">
    <property type="entry name" value="HgmA_C"/>
    <property type="match status" value="1"/>
</dbReference>
<protein>
    <submittedName>
        <fullName evidence="10">Homogentisate 1,2-dioxygenase</fullName>
    </submittedName>
</protein>
<evidence type="ECO:0000256" key="6">
    <source>
        <dbReference type="ARBA" id="ARBA00023004"/>
    </source>
</evidence>
<keyword evidence="4" id="KW-0223">Dioxygenase</keyword>
<feature type="domain" description="Homogentisate 1,2-dioxygenase C-terminal" evidence="8">
    <location>
        <begin position="264"/>
        <end position="335"/>
    </location>
</feature>
<keyword evidence="3" id="KW-0479">Metal-binding</keyword>
<dbReference type="PANTHER" id="PTHR11056">
    <property type="entry name" value="HOMOGENTISATE 1,2-DIOXYGENASE"/>
    <property type="match status" value="1"/>
</dbReference>
<evidence type="ECO:0000256" key="1">
    <source>
        <dbReference type="ARBA" id="ARBA00001962"/>
    </source>
</evidence>
<comment type="similarity">
    <text evidence="2">Belongs to the homogentisate dioxygenase family.</text>
</comment>
<dbReference type="RefSeq" id="WP_169381391.1">
    <property type="nucleotide sequence ID" value="NZ_JAAXLA010000017.1"/>
</dbReference>
<dbReference type="InterPro" id="IPR014710">
    <property type="entry name" value="RmlC-like_jellyroll"/>
</dbReference>
<evidence type="ECO:0000259" key="9">
    <source>
        <dbReference type="Pfam" id="PF20510"/>
    </source>
</evidence>
<comment type="caution">
    <text evidence="10">The sequence shown here is derived from an EMBL/GenBank/DDBJ whole genome shotgun (WGS) entry which is preliminary data.</text>
</comment>
<dbReference type="InterPro" id="IPR005708">
    <property type="entry name" value="Homogentis_dOase"/>
</dbReference>
<dbReference type="Proteomes" id="UP000820669">
    <property type="component" value="Unassembled WGS sequence"/>
</dbReference>
<evidence type="ECO:0000256" key="5">
    <source>
        <dbReference type="ARBA" id="ARBA00023002"/>
    </source>
</evidence>
<proteinExistence type="inferred from homology"/>
<dbReference type="SUPFAM" id="SSF51182">
    <property type="entry name" value="RmlC-like cupins"/>
    <property type="match status" value="1"/>
</dbReference>
<dbReference type="EMBL" id="JAAXLA010000017">
    <property type="protein sequence ID" value="NMH97945.1"/>
    <property type="molecule type" value="Genomic_DNA"/>
</dbReference>
<feature type="domain" description="Homogentisate 1,2-dioxygenase N-terminal" evidence="9">
    <location>
        <begin position="86"/>
        <end position="234"/>
    </location>
</feature>
<evidence type="ECO:0000259" key="8">
    <source>
        <dbReference type="Pfam" id="PF04209"/>
    </source>
</evidence>
<reference evidence="10 11" key="1">
    <citation type="submission" date="2020-04" db="EMBL/GenBank/DDBJ databases">
        <authorList>
            <person name="Klaysubun C."/>
            <person name="Duangmal K."/>
            <person name="Lipun K."/>
        </authorList>
    </citation>
    <scope>NUCLEOTIDE SEQUENCE [LARGE SCALE GENOMIC DNA]</scope>
    <source>
        <strain evidence="10 11">K10HN5</strain>
    </source>
</reference>
<keyword evidence="5" id="KW-0560">Oxidoreductase</keyword>
<sequence>MEIRFAKGVTSRQGRTGWPEGTVEDEHGRGGFFGEVSMLYRSHPPTRWTRIEGDLKPRAMNSLRVQPTDQIDPAGIPERILHNPDVHLYVSRRREPMSYYMRNADGDEIHFVHEGRGTVETDYGPLPYETGDYVVIPKGTNYRVVPDVPDNFFLIIESRTGPVGFPDRGMFGQHVPFDFALLHAPDPQPAPPETEPREYEIRIKRADRWTRVYHDFCPLDVVGWTGNLCVYKLNVRDLRGPSSDRTHLPPVSYATFQCPGFWVVTFQPKPFETAPDAVRVPSYHRNVDYDEVIFTHSGRLMSRSEELGTGTVTLHPAGIHHGPNPKAFEAAEKLDRMEAYLVNVDSEKPLAWTQAFIDAEDPDYWATFSDQAVRVDGGRA</sequence>
<dbReference type="Pfam" id="PF20510">
    <property type="entry name" value="HgmA_N"/>
    <property type="match status" value="1"/>
</dbReference>
<evidence type="ECO:0000313" key="10">
    <source>
        <dbReference type="EMBL" id="NMH97945.1"/>
    </source>
</evidence>
<evidence type="ECO:0000256" key="4">
    <source>
        <dbReference type="ARBA" id="ARBA00022964"/>
    </source>
</evidence>
<evidence type="ECO:0000256" key="2">
    <source>
        <dbReference type="ARBA" id="ARBA00007757"/>
    </source>
</evidence>
<evidence type="ECO:0000313" key="11">
    <source>
        <dbReference type="Proteomes" id="UP000820669"/>
    </source>
</evidence>
<dbReference type="Gene3D" id="2.60.120.10">
    <property type="entry name" value="Jelly Rolls"/>
    <property type="match status" value="2"/>
</dbReference>
<organism evidence="10 11">
    <name type="scientific">Pseudonocardia acidicola</name>
    <dbReference type="NCBI Taxonomy" id="2724939"/>
    <lineage>
        <taxon>Bacteria</taxon>
        <taxon>Bacillati</taxon>
        <taxon>Actinomycetota</taxon>
        <taxon>Actinomycetes</taxon>
        <taxon>Pseudonocardiales</taxon>
        <taxon>Pseudonocardiaceae</taxon>
        <taxon>Pseudonocardia</taxon>
    </lineage>
</organism>
<evidence type="ECO:0000256" key="3">
    <source>
        <dbReference type="ARBA" id="ARBA00022723"/>
    </source>
</evidence>
<dbReference type="InterPro" id="IPR046452">
    <property type="entry name" value="HgmA_N"/>
</dbReference>
<keyword evidence="6" id="KW-0408">Iron</keyword>
<feature type="region of interest" description="Disordered" evidence="7">
    <location>
        <begin position="1"/>
        <end position="24"/>
    </location>
</feature>
<dbReference type="InterPro" id="IPR011051">
    <property type="entry name" value="RmlC_Cupin_sf"/>
</dbReference>
<gene>
    <name evidence="10" type="ORF">HF526_11570</name>
</gene>
<name>A0ABX1S8R3_9PSEU</name>
<dbReference type="PANTHER" id="PTHR11056:SF0">
    <property type="entry name" value="HOMOGENTISATE 1,2-DIOXYGENASE"/>
    <property type="match status" value="1"/>
</dbReference>
<comment type="cofactor">
    <cofactor evidence="1">
        <name>Fe cation</name>
        <dbReference type="ChEBI" id="CHEBI:24875"/>
    </cofactor>
</comment>
<evidence type="ECO:0000256" key="7">
    <source>
        <dbReference type="SAM" id="MobiDB-lite"/>
    </source>
</evidence>
<dbReference type="CDD" id="cd02208">
    <property type="entry name" value="cupin_RmlC-like"/>
    <property type="match status" value="1"/>
</dbReference>
<accession>A0ABX1S8R3</accession>
<dbReference type="InterPro" id="IPR046451">
    <property type="entry name" value="HgmA_C"/>
</dbReference>
<keyword evidence="11" id="KW-1185">Reference proteome</keyword>